<evidence type="ECO:0000256" key="1">
    <source>
        <dbReference type="ARBA" id="ARBA00006432"/>
    </source>
</evidence>
<dbReference type="InterPro" id="IPR000873">
    <property type="entry name" value="AMP-dep_synth/lig_dom"/>
</dbReference>
<dbReference type="EMBL" id="JAUSUG010000002">
    <property type="protein sequence ID" value="MDQ0253379.1"/>
    <property type="molecule type" value="Genomic_DNA"/>
</dbReference>
<dbReference type="InterPro" id="IPR045851">
    <property type="entry name" value="AMP-bd_C_sf"/>
</dbReference>
<dbReference type="InterPro" id="IPR025110">
    <property type="entry name" value="AMP-bd_C"/>
</dbReference>
<protein>
    <submittedName>
        <fullName evidence="5">2-furoate---CoA ligase</fullName>
        <ecNumber evidence="5">6.2.1.31</ecNumber>
    </submittedName>
</protein>
<gene>
    <name evidence="5" type="ORF">J2S74_000751</name>
</gene>
<organism evidence="5 6">
    <name type="scientific">Evansella vedderi</name>
    <dbReference type="NCBI Taxonomy" id="38282"/>
    <lineage>
        <taxon>Bacteria</taxon>
        <taxon>Bacillati</taxon>
        <taxon>Bacillota</taxon>
        <taxon>Bacilli</taxon>
        <taxon>Bacillales</taxon>
        <taxon>Bacillaceae</taxon>
        <taxon>Evansella</taxon>
    </lineage>
</organism>
<proteinExistence type="inferred from homology"/>
<evidence type="ECO:0000256" key="2">
    <source>
        <dbReference type="ARBA" id="ARBA00022598"/>
    </source>
</evidence>
<dbReference type="Gene3D" id="3.40.50.12780">
    <property type="entry name" value="N-terminal domain of ligase-like"/>
    <property type="match status" value="1"/>
</dbReference>
<dbReference type="Proteomes" id="UP001230005">
    <property type="component" value="Unassembled WGS sequence"/>
</dbReference>
<feature type="domain" description="AMP-dependent synthetase/ligase" evidence="3">
    <location>
        <begin position="7"/>
        <end position="371"/>
    </location>
</feature>
<dbReference type="PANTHER" id="PTHR43201:SF5">
    <property type="entry name" value="MEDIUM-CHAIN ACYL-COA LIGASE ACSF2, MITOCHONDRIAL"/>
    <property type="match status" value="1"/>
</dbReference>
<comment type="similarity">
    <text evidence="1">Belongs to the ATP-dependent AMP-binding enzyme family.</text>
</comment>
<dbReference type="PANTHER" id="PTHR43201">
    <property type="entry name" value="ACYL-COA SYNTHETASE"/>
    <property type="match status" value="1"/>
</dbReference>
<dbReference type="SUPFAM" id="SSF56801">
    <property type="entry name" value="Acetyl-CoA synthetase-like"/>
    <property type="match status" value="1"/>
</dbReference>
<dbReference type="Gene3D" id="3.30.300.30">
    <property type="match status" value="1"/>
</dbReference>
<dbReference type="InterPro" id="IPR020845">
    <property type="entry name" value="AMP-binding_CS"/>
</dbReference>
<dbReference type="PROSITE" id="PS00455">
    <property type="entry name" value="AMP_BINDING"/>
    <property type="match status" value="1"/>
</dbReference>
<dbReference type="GO" id="GO:0047541">
    <property type="term" value="F:2-furoate-CoA ligase activity"/>
    <property type="evidence" value="ECO:0007669"/>
    <property type="project" value="UniProtKB-EC"/>
</dbReference>
<dbReference type="EC" id="6.2.1.31" evidence="5"/>
<evidence type="ECO:0000313" key="6">
    <source>
        <dbReference type="Proteomes" id="UP001230005"/>
    </source>
</evidence>
<dbReference type="Pfam" id="PF13193">
    <property type="entry name" value="AMP-binding_C"/>
    <property type="match status" value="1"/>
</dbReference>
<reference evidence="5 6" key="1">
    <citation type="submission" date="2023-07" db="EMBL/GenBank/DDBJ databases">
        <title>Genomic Encyclopedia of Type Strains, Phase IV (KMG-IV): sequencing the most valuable type-strain genomes for metagenomic binning, comparative biology and taxonomic classification.</title>
        <authorList>
            <person name="Goeker M."/>
        </authorList>
    </citation>
    <scope>NUCLEOTIDE SEQUENCE [LARGE SCALE GENOMIC DNA]</scope>
    <source>
        <strain evidence="5 6">DSM 9768</strain>
    </source>
</reference>
<feature type="domain" description="AMP-binding enzyme C-terminal" evidence="4">
    <location>
        <begin position="421"/>
        <end position="497"/>
    </location>
</feature>
<keyword evidence="6" id="KW-1185">Reference proteome</keyword>
<evidence type="ECO:0000313" key="5">
    <source>
        <dbReference type="EMBL" id="MDQ0253379.1"/>
    </source>
</evidence>
<comment type="caution">
    <text evidence="5">The sequence shown here is derived from an EMBL/GenBank/DDBJ whole genome shotgun (WGS) entry which is preliminary data.</text>
</comment>
<name>A0ABT9ZQ62_9BACI</name>
<dbReference type="InterPro" id="IPR042099">
    <property type="entry name" value="ANL_N_sf"/>
</dbReference>
<dbReference type="Pfam" id="PF00501">
    <property type="entry name" value="AMP-binding"/>
    <property type="match status" value="1"/>
</dbReference>
<evidence type="ECO:0000259" key="4">
    <source>
        <dbReference type="Pfam" id="PF13193"/>
    </source>
</evidence>
<sequence>MDLGSLFEFAVSRFPEATVIVEEDKRYTYQQFNKQINRIAYGLQSLGIKQGDRVVLVTKNRTEMVALYWAIQKIGAVFTPINFRLSADEVKYCVNNAEAKAVVYEPVSEETVYEATKEDSPILISLHRGEKAHKTYEDLVNHDREDYSRPQIADEDYCLMLYTSGTTGRPKGVPRSHKNEYGAAVAHIIQNHYEPKESTIGIMPLYHTMGMRSLLSITYLNGKLVMIPDYEPEKTLKALDQEKISCVYLVPTIIHDLLHHPRFEEYDLSHLRKLGYAGAAMTSALTNECFEKLKPEVFVNHYGSTEVYTFSICNYLHKKPGCAGKAGFHQHLRLVIPDPGGNSTPNDLVRSEEPGEVIVDLKSIEAFNGYWKRPDATKKAIRDGWYFTGDMGFIDEEGDLYIIGRVDDMVISGGENIHPLEVEDVISLHPKVSEVAVVGLPDERWGEKVVAFVVSKDSSLTSEELENYCRENKSLANFKRPKEYVFVEAIPKSPVGKILRRKLKTGEYKEINNDTEESVS</sequence>
<evidence type="ECO:0000259" key="3">
    <source>
        <dbReference type="Pfam" id="PF00501"/>
    </source>
</evidence>
<accession>A0ABT9ZQ62</accession>
<keyword evidence="2 5" id="KW-0436">Ligase</keyword>
<dbReference type="RefSeq" id="WP_307321945.1">
    <property type="nucleotide sequence ID" value="NZ_JAUSUG010000002.1"/>
</dbReference>